<evidence type="ECO:0000313" key="1">
    <source>
        <dbReference type="EMBL" id="UYP48522.1"/>
    </source>
</evidence>
<dbReference type="Proteomes" id="UP001208689">
    <property type="component" value="Chromosome"/>
</dbReference>
<protein>
    <submittedName>
        <fullName evidence="1">Uncharacterized protein</fullName>
    </submittedName>
</protein>
<evidence type="ECO:0000313" key="2">
    <source>
        <dbReference type="Proteomes" id="UP001208689"/>
    </source>
</evidence>
<name>A0ABY6I074_9ARCH</name>
<accession>A0ABY6I074</accession>
<proteinExistence type="predicted"/>
<reference evidence="1" key="1">
    <citation type="submission" date="2022-09" db="EMBL/GenBank/DDBJ databases">
        <title>Actin cytoskeleton and complex cell architecture in an #Asgard archaeon.</title>
        <authorList>
            <person name="Ponce Toledo R.I."/>
            <person name="Schleper C."/>
            <person name="Rodrigues Oliveira T."/>
            <person name="Wollweber F."/>
            <person name="Xu J."/>
            <person name="Rittmann S."/>
            <person name="Klingl A."/>
            <person name="Pilhofer M."/>
        </authorList>
    </citation>
    <scope>NUCLEOTIDE SEQUENCE</scope>
    <source>
        <strain evidence="1">B-35</strain>
    </source>
</reference>
<organism evidence="1 2">
    <name type="scientific">Candidatus Lokiarchaeum ossiferum</name>
    <dbReference type="NCBI Taxonomy" id="2951803"/>
    <lineage>
        <taxon>Archaea</taxon>
        <taxon>Promethearchaeati</taxon>
        <taxon>Promethearchaeota</taxon>
        <taxon>Promethearchaeia</taxon>
        <taxon>Promethearchaeales</taxon>
        <taxon>Promethearchaeaceae</taxon>
        <taxon>Candidatus Lokiarchaeum</taxon>
    </lineage>
</organism>
<dbReference type="EMBL" id="CP104013">
    <property type="protein sequence ID" value="UYP48522.1"/>
    <property type="molecule type" value="Genomic_DNA"/>
</dbReference>
<gene>
    <name evidence="1" type="ORF">NEF87_004807</name>
</gene>
<keyword evidence="2" id="KW-1185">Reference proteome</keyword>
<sequence>MIKGFIIVKSDQMQKKTEQDDSEEENGLGYTNTWKIIAKYVPDPSDVPEKTIIDSIIERLNMNENGTEVNVRQFPLKFHASTLGSDEEGHSFHLISLLEISESLEIVKTISSEIKRNLFDNYKDQAYLKTKLHNIYDAKVNILEKVLNSEILTKNLSAKANKLIDEGDFEQAQELIKMAKDLPAKFVEFYEKGRRDAKTGNYRGAEKNFLQCYDLAGKISDLPLQYYIKLKIEDIKQIPSANKELRSQMMSISKDLGKFVNYLPYKAQIKKLNRCVELADVLEDDAQLEELAELEKKIIQANSLVEKLTSVERSIKNIINSWKN</sequence>